<dbReference type="EMBL" id="CP049257">
    <property type="protein sequence ID" value="QIG41461.1"/>
    <property type="molecule type" value="Genomic_DNA"/>
</dbReference>
<dbReference type="Pfam" id="PF00376">
    <property type="entry name" value="MerR"/>
    <property type="match status" value="1"/>
</dbReference>
<gene>
    <name evidence="3" type="ORF">G5V58_00545</name>
</gene>
<dbReference type="Gene3D" id="1.10.1660.10">
    <property type="match status" value="1"/>
</dbReference>
<sequence>MNQALKSALTIGELAAATGVSAPTLRMWESRHGFPTAQRLPSGHRRYAAEQVALVLDVVRRRDAGVRLDAAIAQATREGATAAPQSVYAEIARRHPEQPRQRLSKHTLVALSWAIEDEIGASAARGRLYGAFQTGRTWAPARARWSELARTASATYVFADFADGPATGEEDRVGLVDLAADAPMRREWSVVHDSPELAVALTAWELPGQQDTPDRRRVFESVWTLDPAAVRTAADCCAKIAAESGHPEATAGVAPPVAAATDPAAVSRVAHRALAYADGSLDRTGTP</sequence>
<keyword evidence="4" id="KW-1185">Reference proteome</keyword>
<name>A0A6G6W7Z3_9ACTN</name>
<dbReference type="InterPro" id="IPR009061">
    <property type="entry name" value="DNA-bd_dom_put_sf"/>
</dbReference>
<evidence type="ECO:0000313" key="4">
    <source>
        <dbReference type="Proteomes" id="UP000502996"/>
    </source>
</evidence>
<dbReference type="InterPro" id="IPR047057">
    <property type="entry name" value="MerR_fam"/>
</dbReference>
<dbReference type="AlphaFoldDB" id="A0A6G6W7Z3"/>
<dbReference type="Proteomes" id="UP000502996">
    <property type="component" value="Chromosome"/>
</dbReference>
<dbReference type="KEGG" id="nano:G5V58_00545"/>
<keyword evidence="1 3" id="KW-0238">DNA-binding</keyword>
<dbReference type="InterPro" id="IPR019278">
    <property type="entry name" value="DICT_dom"/>
</dbReference>
<dbReference type="SUPFAM" id="SSF46955">
    <property type="entry name" value="Putative DNA-binding domain"/>
    <property type="match status" value="1"/>
</dbReference>
<dbReference type="Pfam" id="PF10069">
    <property type="entry name" value="DICT"/>
    <property type="match status" value="1"/>
</dbReference>
<accession>A0A6G6W7Z3</accession>
<proteinExistence type="predicted"/>
<evidence type="ECO:0000313" key="3">
    <source>
        <dbReference type="EMBL" id="QIG41461.1"/>
    </source>
</evidence>
<dbReference type="PANTHER" id="PTHR30204:SF97">
    <property type="entry name" value="MERR FAMILY REGULATORY PROTEIN"/>
    <property type="match status" value="1"/>
</dbReference>
<protein>
    <submittedName>
        <fullName evidence="3">MerR family DNA-binding transcriptional regulator</fullName>
    </submittedName>
</protein>
<dbReference type="GO" id="GO:0003700">
    <property type="term" value="F:DNA-binding transcription factor activity"/>
    <property type="evidence" value="ECO:0007669"/>
    <property type="project" value="InterPro"/>
</dbReference>
<dbReference type="InterPro" id="IPR000551">
    <property type="entry name" value="MerR-type_HTH_dom"/>
</dbReference>
<evidence type="ECO:0000256" key="1">
    <source>
        <dbReference type="ARBA" id="ARBA00023125"/>
    </source>
</evidence>
<dbReference type="SMART" id="SM00422">
    <property type="entry name" value="HTH_MERR"/>
    <property type="match status" value="1"/>
</dbReference>
<evidence type="ECO:0000259" key="2">
    <source>
        <dbReference type="PROSITE" id="PS50937"/>
    </source>
</evidence>
<dbReference type="RefSeq" id="WP_165227823.1">
    <property type="nucleotide sequence ID" value="NZ_CP049257.1"/>
</dbReference>
<feature type="domain" description="HTH merR-type" evidence="2">
    <location>
        <begin position="8"/>
        <end position="77"/>
    </location>
</feature>
<dbReference type="GO" id="GO:0003677">
    <property type="term" value="F:DNA binding"/>
    <property type="evidence" value="ECO:0007669"/>
    <property type="project" value="UniProtKB-KW"/>
</dbReference>
<reference evidence="3 4" key="1">
    <citation type="submission" date="2020-02" db="EMBL/GenBank/DDBJ databases">
        <title>Full genome sequence of Nocardioides sp. R-3366.</title>
        <authorList>
            <person name="Im W.-T."/>
        </authorList>
    </citation>
    <scope>NUCLEOTIDE SEQUENCE [LARGE SCALE GENOMIC DNA]</scope>
    <source>
        <strain evidence="3 4">R-3366</strain>
    </source>
</reference>
<dbReference type="PROSITE" id="PS50937">
    <property type="entry name" value="HTH_MERR_2"/>
    <property type="match status" value="1"/>
</dbReference>
<organism evidence="3 4">
    <name type="scientific">Nocardioides anomalus</name>
    <dbReference type="NCBI Taxonomy" id="2712223"/>
    <lineage>
        <taxon>Bacteria</taxon>
        <taxon>Bacillati</taxon>
        <taxon>Actinomycetota</taxon>
        <taxon>Actinomycetes</taxon>
        <taxon>Propionibacteriales</taxon>
        <taxon>Nocardioidaceae</taxon>
        <taxon>Nocardioides</taxon>
    </lineage>
</organism>
<dbReference type="PANTHER" id="PTHR30204">
    <property type="entry name" value="REDOX-CYCLING DRUG-SENSING TRANSCRIPTIONAL ACTIVATOR SOXR"/>
    <property type="match status" value="1"/>
</dbReference>